<evidence type="ECO:0000256" key="1">
    <source>
        <dbReference type="SAM" id="Coils"/>
    </source>
</evidence>
<accession>A0A2H0LZP0</accession>
<feature type="coiled-coil region" evidence="1">
    <location>
        <begin position="218"/>
        <end position="252"/>
    </location>
</feature>
<evidence type="ECO:0000313" key="3">
    <source>
        <dbReference type="EMBL" id="PIQ88945.1"/>
    </source>
</evidence>
<dbReference type="EMBL" id="PCWA01000082">
    <property type="protein sequence ID" value="PIQ88945.1"/>
    <property type="molecule type" value="Genomic_DNA"/>
</dbReference>
<sequence>MDYKKIKHAQVVLEFVFAFIIILLLFIGGFSVWSELNNDFVADTTNYQAERIAAGQGDPVVLSKYAFKARITTAQSKTMKTVANILQCDCISDEDLKNQFVDLYMRQIELEETIDSYEEAIASIEKSIDTLWAAWKQVPWCPNCCECKIECGKKCVKNDFDGNCIQWTYTYNWVGCRGTKSNPCTLCCKSTGWWTSCNLYCSGDDVKKQCLDIRPNPSDEHTQQRLDIEAAIAQLQAELDANQAELDAMVSEKKDVDNQIKAFKALFSCCKGVI</sequence>
<keyword evidence="2" id="KW-1133">Transmembrane helix</keyword>
<name>A0A2H0LZP0_9BACT</name>
<evidence type="ECO:0000256" key="2">
    <source>
        <dbReference type="SAM" id="Phobius"/>
    </source>
</evidence>
<keyword evidence="2" id="KW-0472">Membrane</keyword>
<reference evidence="3 4" key="1">
    <citation type="submission" date="2017-09" db="EMBL/GenBank/DDBJ databases">
        <title>Depth-based differentiation of microbial function through sediment-hosted aquifers and enrichment of novel symbionts in the deep terrestrial subsurface.</title>
        <authorList>
            <person name="Probst A.J."/>
            <person name="Ladd B."/>
            <person name="Jarett J.K."/>
            <person name="Geller-Mcgrath D.E."/>
            <person name="Sieber C.M."/>
            <person name="Emerson J.B."/>
            <person name="Anantharaman K."/>
            <person name="Thomas B.C."/>
            <person name="Malmstrom R."/>
            <person name="Stieglmeier M."/>
            <person name="Klingl A."/>
            <person name="Woyke T."/>
            <person name="Ryan C.M."/>
            <person name="Banfield J.F."/>
        </authorList>
    </citation>
    <scope>NUCLEOTIDE SEQUENCE [LARGE SCALE GENOMIC DNA]</scope>
    <source>
        <strain evidence="3">CG11_big_fil_rev_8_21_14_0_20_42_13</strain>
    </source>
</reference>
<evidence type="ECO:0000313" key="4">
    <source>
        <dbReference type="Proteomes" id="UP000229641"/>
    </source>
</evidence>
<organism evidence="3 4">
    <name type="scientific">Candidatus Ghiorseimicrobium undicola</name>
    <dbReference type="NCBI Taxonomy" id="1974746"/>
    <lineage>
        <taxon>Bacteria</taxon>
        <taxon>Pseudomonadati</taxon>
        <taxon>Candidatus Omnitrophota</taxon>
        <taxon>Candidatus Ghiorseimicrobium</taxon>
    </lineage>
</organism>
<protein>
    <submittedName>
        <fullName evidence="3">Uncharacterized protein</fullName>
    </submittedName>
</protein>
<proteinExistence type="predicted"/>
<dbReference type="AlphaFoldDB" id="A0A2H0LZP0"/>
<keyword evidence="2" id="KW-0812">Transmembrane</keyword>
<dbReference type="Proteomes" id="UP000229641">
    <property type="component" value="Unassembled WGS sequence"/>
</dbReference>
<feature type="transmembrane region" description="Helical" evidence="2">
    <location>
        <begin position="12"/>
        <end position="33"/>
    </location>
</feature>
<gene>
    <name evidence="3" type="ORF">COV72_05740</name>
</gene>
<comment type="caution">
    <text evidence="3">The sequence shown here is derived from an EMBL/GenBank/DDBJ whole genome shotgun (WGS) entry which is preliminary data.</text>
</comment>
<keyword evidence="1" id="KW-0175">Coiled coil</keyword>